<dbReference type="InterPro" id="IPR013325">
    <property type="entry name" value="RNA_pol_sigma_r2"/>
</dbReference>
<reference evidence="7" key="2">
    <citation type="submission" date="2021-08" db="EMBL/GenBank/DDBJ databases">
        <authorList>
            <person name="Tani A."/>
            <person name="Ola A."/>
            <person name="Ogura Y."/>
            <person name="Katsura K."/>
            <person name="Hayashi T."/>
        </authorList>
    </citation>
    <scope>NUCLEOTIDE SEQUENCE</scope>
    <source>
        <strain evidence="7">NBRC 103626</strain>
    </source>
</reference>
<reference evidence="7" key="1">
    <citation type="journal article" date="2016" name="Front. Microbiol.">
        <title>Genome Sequence of the Piezophilic, Mesophilic Sulfate-Reducing Bacterium Desulfovibrio indicus J2T.</title>
        <authorList>
            <person name="Cao J."/>
            <person name="Maignien L."/>
            <person name="Shao Z."/>
            <person name="Alain K."/>
            <person name="Jebbar M."/>
        </authorList>
    </citation>
    <scope>NUCLEOTIDE SEQUENCE</scope>
    <source>
        <strain evidence="7">NBRC 103626</strain>
    </source>
</reference>
<dbReference type="InterPro" id="IPR013324">
    <property type="entry name" value="RNA_pol_sigma_r3/r4-like"/>
</dbReference>
<keyword evidence="8" id="KW-1185">Reference proteome</keyword>
<dbReference type="InterPro" id="IPR039425">
    <property type="entry name" value="RNA_pol_sigma-70-like"/>
</dbReference>
<dbReference type="GO" id="GO:0006352">
    <property type="term" value="P:DNA-templated transcription initiation"/>
    <property type="evidence" value="ECO:0007669"/>
    <property type="project" value="InterPro"/>
</dbReference>
<comment type="caution">
    <text evidence="7">The sequence shown here is derived from an EMBL/GenBank/DDBJ whole genome shotgun (WGS) entry which is preliminary data.</text>
</comment>
<dbReference type="InterPro" id="IPR036388">
    <property type="entry name" value="WH-like_DNA-bd_sf"/>
</dbReference>
<dbReference type="PANTHER" id="PTHR43133">
    <property type="entry name" value="RNA POLYMERASE ECF-TYPE SIGMA FACTO"/>
    <property type="match status" value="1"/>
</dbReference>
<evidence type="ECO:0000256" key="2">
    <source>
        <dbReference type="ARBA" id="ARBA00023015"/>
    </source>
</evidence>
<dbReference type="Gene3D" id="1.10.10.10">
    <property type="entry name" value="Winged helix-like DNA-binding domain superfamily/Winged helix DNA-binding domain"/>
    <property type="match status" value="1"/>
</dbReference>
<sequence>MTDTPHAADPTALPSGDCSKAGIAAHLTGPLRDYFSVAEHAAIPERLSLLVERFEASLVASGERLGVTFRDDLLRALPMLRTFAMSLCANAARADDLVQEMMVRAWANREKFVPGTNFTAWSFTILRNQFYTEMRKARREVEDAEGAHAATLTAAPDQDHVVALGAVMNLIGTLPLPQRQALLLVGAEGFTYEEAAARLGCQVGTVKSRVSRARSQLVASLTQTVPSLCVTRRYDSHTAV</sequence>
<evidence type="ECO:0000313" key="7">
    <source>
        <dbReference type="EMBL" id="GJD79681.1"/>
    </source>
</evidence>
<dbReference type="GO" id="GO:0016987">
    <property type="term" value="F:sigma factor activity"/>
    <property type="evidence" value="ECO:0007669"/>
    <property type="project" value="UniProtKB-KW"/>
</dbReference>
<accession>A0AA37MCE0</accession>
<feature type="domain" description="RNA polymerase sigma-70 region 2" evidence="5">
    <location>
        <begin position="76"/>
        <end position="139"/>
    </location>
</feature>
<dbReference type="GO" id="GO:0003677">
    <property type="term" value="F:DNA binding"/>
    <property type="evidence" value="ECO:0007669"/>
    <property type="project" value="InterPro"/>
</dbReference>
<dbReference type="NCBIfam" id="TIGR02937">
    <property type="entry name" value="sigma70-ECF"/>
    <property type="match status" value="1"/>
</dbReference>
<evidence type="ECO:0008006" key="9">
    <source>
        <dbReference type="Google" id="ProtNLM"/>
    </source>
</evidence>
<evidence type="ECO:0000259" key="6">
    <source>
        <dbReference type="Pfam" id="PF08281"/>
    </source>
</evidence>
<protein>
    <recommendedName>
        <fullName evidence="9">RNA polymerase, sigma-24 subunit, ECF subfamily</fullName>
    </recommendedName>
</protein>
<dbReference type="SUPFAM" id="SSF88659">
    <property type="entry name" value="Sigma3 and sigma4 domains of RNA polymerase sigma factors"/>
    <property type="match status" value="1"/>
</dbReference>
<comment type="similarity">
    <text evidence="1">Belongs to the sigma-70 factor family. ECF subfamily.</text>
</comment>
<dbReference type="InterPro" id="IPR014284">
    <property type="entry name" value="RNA_pol_sigma-70_dom"/>
</dbReference>
<dbReference type="SUPFAM" id="SSF88946">
    <property type="entry name" value="Sigma2 domain of RNA polymerase sigma factors"/>
    <property type="match status" value="1"/>
</dbReference>
<evidence type="ECO:0000256" key="3">
    <source>
        <dbReference type="ARBA" id="ARBA00023082"/>
    </source>
</evidence>
<evidence type="ECO:0000256" key="4">
    <source>
        <dbReference type="ARBA" id="ARBA00023163"/>
    </source>
</evidence>
<evidence type="ECO:0000259" key="5">
    <source>
        <dbReference type="Pfam" id="PF04542"/>
    </source>
</evidence>
<keyword evidence="4" id="KW-0804">Transcription</keyword>
<dbReference type="RefSeq" id="WP_012455888.1">
    <property type="nucleotide sequence ID" value="NZ_BPQM01000068.1"/>
</dbReference>
<dbReference type="PANTHER" id="PTHR43133:SF25">
    <property type="entry name" value="RNA POLYMERASE SIGMA FACTOR RFAY-RELATED"/>
    <property type="match status" value="1"/>
</dbReference>
<proteinExistence type="inferred from homology"/>
<feature type="domain" description="RNA polymerase sigma factor 70 region 4 type 2" evidence="6">
    <location>
        <begin position="165"/>
        <end position="217"/>
    </location>
</feature>
<dbReference type="InterPro" id="IPR013249">
    <property type="entry name" value="RNA_pol_sigma70_r4_t2"/>
</dbReference>
<keyword evidence="2" id="KW-0805">Transcription regulation</keyword>
<dbReference type="CDD" id="cd06171">
    <property type="entry name" value="Sigma70_r4"/>
    <property type="match status" value="1"/>
</dbReference>
<evidence type="ECO:0000256" key="1">
    <source>
        <dbReference type="ARBA" id="ARBA00010641"/>
    </source>
</evidence>
<dbReference type="Gene3D" id="1.10.1740.10">
    <property type="match status" value="1"/>
</dbReference>
<keyword evidence="3" id="KW-0731">Sigma factor</keyword>
<dbReference type="Pfam" id="PF08281">
    <property type="entry name" value="Sigma70_r4_2"/>
    <property type="match status" value="1"/>
</dbReference>
<gene>
    <name evidence="7" type="ORF">NBEOAGPD_2910</name>
</gene>
<name>A0AA37MCE0_9HYPH</name>
<organism evidence="7 8">
    <name type="scientific">Methylobacterium gregans</name>
    <dbReference type="NCBI Taxonomy" id="374424"/>
    <lineage>
        <taxon>Bacteria</taxon>
        <taxon>Pseudomonadati</taxon>
        <taxon>Pseudomonadota</taxon>
        <taxon>Alphaproteobacteria</taxon>
        <taxon>Hyphomicrobiales</taxon>
        <taxon>Methylobacteriaceae</taxon>
        <taxon>Methylobacterium</taxon>
    </lineage>
</organism>
<dbReference type="Proteomes" id="UP001055108">
    <property type="component" value="Unassembled WGS sequence"/>
</dbReference>
<evidence type="ECO:0000313" key="8">
    <source>
        <dbReference type="Proteomes" id="UP001055108"/>
    </source>
</evidence>
<dbReference type="AlphaFoldDB" id="A0AA37MCE0"/>
<dbReference type="Pfam" id="PF04542">
    <property type="entry name" value="Sigma70_r2"/>
    <property type="match status" value="1"/>
</dbReference>
<dbReference type="InterPro" id="IPR007627">
    <property type="entry name" value="RNA_pol_sigma70_r2"/>
</dbReference>
<dbReference type="EMBL" id="BPQM01000068">
    <property type="protein sequence ID" value="GJD79681.1"/>
    <property type="molecule type" value="Genomic_DNA"/>
</dbReference>